<evidence type="ECO:0000313" key="4">
    <source>
        <dbReference type="EMBL" id="KAK8892478.1"/>
    </source>
</evidence>
<name>A0ABR2KMU2_9EUKA</name>
<reference evidence="4 5" key="1">
    <citation type="submission" date="2024-04" db="EMBL/GenBank/DDBJ databases">
        <title>Tritrichomonas musculus Genome.</title>
        <authorList>
            <person name="Alves-Ferreira E."/>
            <person name="Grigg M."/>
            <person name="Lorenzi H."/>
            <person name="Galac M."/>
        </authorList>
    </citation>
    <scope>NUCLEOTIDE SEQUENCE [LARGE SCALE GENOMIC DNA]</scope>
    <source>
        <strain evidence="4 5">EAF2021</strain>
    </source>
</reference>
<proteinExistence type="predicted"/>
<evidence type="ECO:0000259" key="3">
    <source>
        <dbReference type="PROSITE" id="PS50222"/>
    </source>
</evidence>
<keyword evidence="2" id="KW-0106">Calcium</keyword>
<gene>
    <name evidence="4" type="ORF">M9Y10_029707</name>
</gene>
<dbReference type="InterPro" id="IPR018247">
    <property type="entry name" value="EF_Hand_1_Ca_BS"/>
</dbReference>
<dbReference type="PANTHER" id="PTHR23049">
    <property type="entry name" value="MYOSIN REGULATORY LIGHT CHAIN 2"/>
    <property type="match status" value="1"/>
</dbReference>
<dbReference type="PROSITE" id="PS50222">
    <property type="entry name" value="EF_HAND_2"/>
    <property type="match status" value="2"/>
</dbReference>
<dbReference type="SMART" id="SM00054">
    <property type="entry name" value="EFh"/>
    <property type="match status" value="2"/>
</dbReference>
<dbReference type="Pfam" id="PF13499">
    <property type="entry name" value="EF-hand_7"/>
    <property type="match status" value="1"/>
</dbReference>
<dbReference type="Pfam" id="PF13202">
    <property type="entry name" value="EF-hand_5"/>
    <property type="match status" value="1"/>
</dbReference>
<evidence type="ECO:0000313" key="5">
    <source>
        <dbReference type="Proteomes" id="UP001470230"/>
    </source>
</evidence>
<evidence type="ECO:0000256" key="1">
    <source>
        <dbReference type="ARBA" id="ARBA00022737"/>
    </source>
</evidence>
<dbReference type="InterPro" id="IPR050403">
    <property type="entry name" value="Myosin_RLC"/>
</dbReference>
<feature type="domain" description="EF-hand" evidence="3">
    <location>
        <begin position="23"/>
        <end position="58"/>
    </location>
</feature>
<protein>
    <recommendedName>
        <fullName evidence="3">EF-hand domain-containing protein</fullName>
    </recommendedName>
</protein>
<accession>A0ABR2KMU2</accession>
<comment type="caution">
    <text evidence="4">The sequence shown here is derived from an EMBL/GenBank/DDBJ whole genome shotgun (WGS) entry which is preliminary data.</text>
</comment>
<dbReference type="CDD" id="cd00051">
    <property type="entry name" value="EFh"/>
    <property type="match status" value="1"/>
</dbReference>
<dbReference type="EMBL" id="JAPFFF010000004">
    <property type="protein sequence ID" value="KAK8892478.1"/>
    <property type="molecule type" value="Genomic_DNA"/>
</dbReference>
<evidence type="ECO:0000256" key="2">
    <source>
        <dbReference type="ARBA" id="ARBA00022837"/>
    </source>
</evidence>
<feature type="domain" description="EF-hand" evidence="3">
    <location>
        <begin position="91"/>
        <end position="126"/>
    </location>
</feature>
<sequence length="166" mass="18820">MGSSSSIKDDEDTKNAGSIYLNEADLGYREAFNILDVNGNHMISAKELMALYGSEVLDQENTQQDYANDSNQNLDYTHFKQKLEDITKEQPLNKKIENSFSVFDRNGNGAISKNQIQYLLSSIGDPLTKDEVSEFMLEIDHYIPSRDGNVNYTKLAEFLCENENND</sequence>
<dbReference type="InterPro" id="IPR002048">
    <property type="entry name" value="EF_hand_dom"/>
</dbReference>
<dbReference type="Gene3D" id="1.10.238.10">
    <property type="entry name" value="EF-hand"/>
    <property type="match status" value="2"/>
</dbReference>
<organism evidence="4 5">
    <name type="scientific">Tritrichomonas musculus</name>
    <dbReference type="NCBI Taxonomy" id="1915356"/>
    <lineage>
        <taxon>Eukaryota</taxon>
        <taxon>Metamonada</taxon>
        <taxon>Parabasalia</taxon>
        <taxon>Tritrichomonadida</taxon>
        <taxon>Tritrichomonadidae</taxon>
        <taxon>Tritrichomonas</taxon>
    </lineage>
</organism>
<dbReference type="SUPFAM" id="SSF47473">
    <property type="entry name" value="EF-hand"/>
    <property type="match status" value="1"/>
</dbReference>
<keyword evidence="5" id="KW-1185">Reference proteome</keyword>
<dbReference type="PROSITE" id="PS00018">
    <property type="entry name" value="EF_HAND_1"/>
    <property type="match status" value="1"/>
</dbReference>
<keyword evidence="1" id="KW-0677">Repeat</keyword>
<dbReference type="Proteomes" id="UP001470230">
    <property type="component" value="Unassembled WGS sequence"/>
</dbReference>
<dbReference type="InterPro" id="IPR011992">
    <property type="entry name" value="EF-hand-dom_pair"/>
</dbReference>